<feature type="transmembrane region" description="Helical" evidence="7">
    <location>
        <begin position="21"/>
        <end position="40"/>
    </location>
</feature>
<feature type="transmembrane region" description="Helical" evidence="7">
    <location>
        <begin position="374"/>
        <end position="394"/>
    </location>
</feature>
<sequence length="691" mass="75599">MSPISKAATVSRPLFLPEPRKLLFSFSNFLAAALTLVISFEASLPRPWYALLTVYIAAQPMAGAFRPKLFHRLCGILLGASVSVALVPNFQHAPELLVLMLASWTGFCIYLAVLDRTPRAFLFQMAAFSSVISSFPFLDDPGHIFIIDMARVEEMTLGIVCVSVVHMILQPWSVTPVIRDRAEAFLADAGRWMSDVLSQSHSRKVHEHRRKLAADIAELGTMAIHLPSDQPSAIVGRKTVRCLQRQMANMIPLTSAVADRLGMLDAGTLKDPVLVQLMRDTRAWLDRTSIDEQHCASGYALVERSRKMAANRTFYPSWSDLLVASVGIRVAEFLDSYVECCRLVSTMGGKELRAPARGNRVQHSTFPFARDHGVAALAGLATAAAIFLHCFVWISLEWPAGAATTAFATLISCSFSALDDPFPMLRRYLIATLVTFPLGAFYLFSVQPRVDGYAMFVITLAPALIFLGYLQAMPAYTARALPMLSCLIVAIMVVDRYDADFASFVNVGLAQLSGVVTSITIAKLFRSVNVQWTSRRMIRSNWSDIGKLAKLGSPSHALHWTEMAIDRLGQIAARMATMHDSDPLHETDGLGELRLGRNIIALRRSLKTAPLAVQAILHDMLDQTSTLFATQAAKGSSLLPPAALLNSLDMALVGLCTSEGVQATHPTLMALVSMRCNLFPNARPPGGIRVA</sequence>
<gene>
    <name evidence="8" type="ORF">ISP19_05995</name>
</gene>
<organism evidence="8 9">
    <name type="scientific">Dyella flava</name>
    <dbReference type="NCBI Taxonomy" id="1920170"/>
    <lineage>
        <taxon>Bacteria</taxon>
        <taxon>Pseudomonadati</taxon>
        <taxon>Pseudomonadota</taxon>
        <taxon>Gammaproteobacteria</taxon>
        <taxon>Lysobacterales</taxon>
        <taxon>Rhodanobacteraceae</taxon>
        <taxon>Dyella</taxon>
    </lineage>
</organism>
<keyword evidence="2" id="KW-0813">Transport</keyword>
<evidence type="ECO:0000256" key="2">
    <source>
        <dbReference type="ARBA" id="ARBA00022448"/>
    </source>
</evidence>
<protein>
    <submittedName>
        <fullName evidence="8">FUSC family protein</fullName>
    </submittedName>
</protein>
<proteinExistence type="predicted"/>
<comment type="caution">
    <text evidence="8">The sequence shown here is derived from an EMBL/GenBank/DDBJ whole genome shotgun (WGS) entry which is preliminary data.</text>
</comment>
<dbReference type="Proteomes" id="UP001430149">
    <property type="component" value="Unassembled WGS sequence"/>
</dbReference>
<dbReference type="PANTHER" id="PTHR30509:SF9">
    <property type="entry name" value="MULTIDRUG RESISTANCE PROTEIN MDTO"/>
    <property type="match status" value="1"/>
</dbReference>
<keyword evidence="3" id="KW-1003">Cell membrane</keyword>
<comment type="subcellular location">
    <subcellularLocation>
        <location evidence="1">Cell membrane</location>
        <topology evidence="1">Multi-pass membrane protein</topology>
    </subcellularLocation>
</comment>
<dbReference type="EMBL" id="JADIKE010000030">
    <property type="protein sequence ID" value="MBM7124927.1"/>
    <property type="molecule type" value="Genomic_DNA"/>
</dbReference>
<reference evidence="8" key="1">
    <citation type="submission" date="2020-10" db="EMBL/GenBank/DDBJ databases">
        <title>Phylogeny of dyella-like bacteria.</title>
        <authorList>
            <person name="Fu J."/>
        </authorList>
    </citation>
    <scope>NUCLEOTIDE SEQUENCE</scope>
    <source>
        <strain evidence="8">DHOC52</strain>
    </source>
</reference>
<evidence type="ECO:0000313" key="9">
    <source>
        <dbReference type="Proteomes" id="UP001430149"/>
    </source>
</evidence>
<keyword evidence="5 7" id="KW-1133">Transmembrane helix</keyword>
<evidence type="ECO:0000313" key="8">
    <source>
        <dbReference type="EMBL" id="MBM7124927.1"/>
    </source>
</evidence>
<name>A0ABS2K0Z7_9GAMM</name>
<evidence type="ECO:0000256" key="7">
    <source>
        <dbReference type="SAM" id="Phobius"/>
    </source>
</evidence>
<feature type="transmembrane region" description="Helical" evidence="7">
    <location>
        <begin position="425"/>
        <end position="444"/>
    </location>
</feature>
<feature type="transmembrane region" description="Helical" evidence="7">
    <location>
        <begin position="96"/>
        <end position="113"/>
    </location>
</feature>
<keyword evidence="4 7" id="KW-0812">Transmembrane</keyword>
<evidence type="ECO:0000256" key="6">
    <source>
        <dbReference type="ARBA" id="ARBA00023136"/>
    </source>
</evidence>
<keyword evidence="6 7" id="KW-0472">Membrane</keyword>
<dbReference type="RefSeq" id="WP_204680455.1">
    <property type="nucleotide sequence ID" value="NZ_BSNR01000005.1"/>
</dbReference>
<evidence type="ECO:0000256" key="4">
    <source>
        <dbReference type="ARBA" id="ARBA00022692"/>
    </source>
</evidence>
<accession>A0ABS2K0Z7</accession>
<evidence type="ECO:0000256" key="3">
    <source>
        <dbReference type="ARBA" id="ARBA00022475"/>
    </source>
</evidence>
<feature type="transmembrane region" description="Helical" evidence="7">
    <location>
        <begin position="72"/>
        <end position="90"/>
    </location>
</feature>
<dbReference type="PANTHER" id="PTHR30509">
    <property type="entry name" value="P-HYDROXYBENZOIC ACID EFFLUX PUMP SUBUNIT-RELATED"/>
    <property type="match status" value="1"/>
</dbReference>
<evidence type="ECO:0000256" key="5">
    <source>
        <dbReference type="ARBA" id="ARBA00022989"/>
    </source>
</evidence>
<dbReference type="Pfam" id="PF04632">
    <property type="entry name" value="FUSC"/>
    <property type="match status" value="1"/>
</dbReference>
<dbReference type="InterPro" id="IPR006726">
    <property type="entry name" value="PHBA_efflux_AaeB/fusaric-R"/>
</dbReference>
<evidence type="ECO:0000256" key="1">
    <source>
        <dbReference type="ARBA" id="ARBA00004651"/>
    </source>
</evidence>
<feature type="transmembrane region" description="Helical" evidence="7">
    <location>
        <begin position="501"/>
        <end position="525"/>
    </location>
</feature>
<keyword evidence="9" id="KW-1185">Reference proteome</keyword>
<feature type="transmembrane region" description="Helical" evidence="7">
    <location>
        <begin position="450"/>
        <end position="469"/>
    </location>
</feature>